<dbReference type="InterPro" id="IPR035976">
    <property type="entry name" value="Sushi/SCR/CCP_sf"/>
</dbReference>
<dbReference type="EMBL" id="MRZV01001303">
    <property type="protein sequence ID" value="PIK38898.1"/>
    <property type="molecule type" value="Genomic_DNA"/>
</dbReference>
<keyword evidence="5" id="KW-0325">Glycoprotein</keyword>
<proteinExistence type="predicted"/>
<dbReference type="PROSITE" id="PS50923">
    <property type="entry name" value="SUSHI"/>
    <property type="match status" value="3"/>
</dbReference>
<keyword evidence="9" id="KW-1185">Reference proteome</keyword>
<protein>
    <submittedName>
        <fullName evidence="8">Complement factor B-2</fullName>
    </submittedName>
</protein>
<keyword evidence="1 6" id="KW-0768">Sushi</keyword>
<evidence type="ECO:0000256" key="2">
    <source>
        <dbReference type="ARBA" id="ARBA00022729"/>
    </source>
</evidence>
<dbReference type="STRING" id="307972.A0A2G8JT55"/>
<dbReference type="PANTHER" id="PTHR46393:SF7">
    <property type="entry name" value="COMPLEMENT C2"/>
    <property type="match status" value="1"/>
</dbReference>
<name>A0A2G8JT55_STIJA</name>
<dbReference type="AlphaFoldDB" id="A0A2G8JT55"/>
<gene>
    <name evidence="8" type="ORF">BSL78_24255</name>
</gene>
<dbReference type="OrthoDB" id="6127264at2759"/>
<keyword evidence="4 6" id="KW-1015">Disulfide bond</keyword>
<feature type="disulfide bond" evidence="6">
    <location>
        <begin position="14"/>
        <end position="57"/>
    </location>
</feature>
<evidence type="ECO:0000256" key="3">
    <source>
        <dbReference type="ARBA" id="ARBA00022737"/>
    </source>
</evidence>
<accession>A0A2G8JT55</accession>
<dbReference type="InterPro" id="IPR000436">
    <property type="entry name" value="Sushi_SCR_CCP_dom"/>
</dbReference>
<dbReference type="SUPFAM" id="SSF57535">
    <property type="entry name" value="Complement control module/SCR domain"/>
    <property type="match status" value="3"/>
</dbReference>
<dbReference type="Pfam" id="PF00084">
    <property type="entry name" value="Sushi"/>
    <property type="match status" value="3"/>
</dbReference>
<dbReference type="Proteomes" id="UP000230750">
    <property type="component" value="Unassembled WGS sequence"/>
</dbReference>
<feature type="domain" description="Sushi" evidence="7">
    <location>
        <begin position="12"/>
        <end position="79"/>
    </location>
</feature>
<keyword evidence="3" id="KW-0677">Repeat</keyword>
<feature type="disulfide bond" evidence="6">
    <location>
        <begin position="109"/>
        <end position="136"/>
    </location>
</feature>
<feature type="domain" description="Sushi" evidence="7">
    <location>
        <begin position="80"/>
        <end position="138"/>
    </location>
</feature>
<sequence>MVSIFKVSSDVPRCPPLLEEIEHGRSTAENRTYAPKDIINYYCEEGYRTTSQSWRACALKNIQHTYRAVWLGVTPRCEEITCPTLRGYIENGAAFATSNMVGSNATFRCDSGYELIGDSRLTCTRTGRWNGPIPVCDTGENHCPVLGIPLNGCKTGDRYNANDGVEFYCNAGYTLIGSQIRSCRPTGMWSGEPVKCIGKYAKRRFINENPVTDRAGEGALPTNDAPGSPKLYLWWRGKYTGNYPRSNNIMISGCRVSFKVVCPTKRVNLYIVG</sequence>
<feature type="disulfide bond" evidence="6">
    <location>
        <begin position="169"/>
        <end position="196"/>
    </location>
</feature>
<organism evidence="8 9">
    <name type="scientific">Stichopus japonicus</name>
    <name type="common">Sea cucumber</name>
    <dbReference type="NCBI Taxonomy" id="307972"/>
    <lineage>
        <taxon>Eukaryota</taxon>
        <taxon>Metazoa</taxon>
        <taxon>Echinodermata</taxon>
        <taxon>Eleutherozoa</taxon>
        <taxon>Echinozoa</taxon>
        <taxon>Holothuroidea</taxon>
        <taxon>Aspidochirotacea</taxon>
        <taxon>Aspidochirotida</taxon>
        <taxon>Stichopodidae</taxon>
        <taxon>Apostichopus</taxon>
    </lineage>
</organism>
<keyword evidence="2" id="KW-0732">Signal</keyword>
<evidence type="ECO:0000256" key="1">
    <source>
        <dbReference type="ARBA" id="ARBA00022659"/>
    </source>
</evidence>
<dbReference type="PANTHER" id="PTHR46393">
    <property type="entry name" value="SUSHI DOMAIN-CONTAINING PROTEIN"/>
    <property type="match status" value="1"/>
</dbReference>
<dbReference type="Gene3D" id="2.10.70.10">
    <property type="entry name" value="Complement Module, domain 1"/>
    <property type="match status" value="3"/>
</dbReference>
<dbReference type="SMART" id="SM00032">
    <property type="entry name" value="CCP"/>
    <property type="match status" value="3"/>
</dbReference>
<evidence type="ECO:0000313" key="8">
    <source>
        <dbReference type="EMBL" id="PIK38898.1"/>
    </source>
</evidence>
<evidence type="ECO:0000259" key="7">
    <source>
        <dbReference type="PROSITE" id="PS50923"/>
    </source>
</evidence>
<evidence type="ECO:0000256" key="6">
    <source>
        <dbReference type="PROSITE-ProRule" id="PRU00302"/>
    </source>
</evidence>
<comment type="caution">
    <text evidence="6">Lacks conserved residue(s) required for the propagation of feature annotation.</text>
</comment>
<evidence type="ECO:0000313" key="9">
    <source>
        <dbReference type="Proteomes" id="UP000230750"/>
    </source>
</evidence>
<comment type="caution">
    <text evidence="8">The sequence shown here is derived from an EMBL/GenBank/DDBJ whole genome shotgun (WGS) entry which is preliminary data.</text>
</comment>
<reference evidence="8 9" key="1">
    <citation type="journal article" date="2017" name="PLoS Biol.">
        <title>The sea cucumber genome provides insights into morphological evolution and visceral regeneration.</title>
        <authorList>
            <person name="Zhang X."/>
            <person name="Sun L."/>
            <person name="Yuan J."/>
            <person name="Sun Y."/>
            <person name="Gao Y."/>
            <person name="Zhang L."/>
            <person name="Li S."/>
            <person name="Dai H."/>
            <person name="Hamel J.F."/>
            <person name="Liu C."/>
            <person name="Yu Y."/>
            <person name="Liu S."/>
            <person name="Lin W."/>
            <person name="Guo K."/>
            <person name="Jin S."/>
            <person name="Xu P."/>
            <person name="Storey K.B."/>
            <person name="Huan P."/>
            <person name="Zhang T."/>
            <person name="Zhou Y."/>
            <person name="Zhang J."/>
            <person name="Lin C."/>
            <person name="Li X."/>
            <person name="Xing L."/>
            <person name="Huo D."/>
            <person name="Sun M."/>
            <person name="Wang L."/>
            <person name="Mercier A."/>
            <person name="Li F."/>
            <person name="Yang H."/>
            <person name="Xiang J."/>
        </authorList>
    </citation>
    <scope>NUCLEOTIDE SEQUENCE [LARGE SCALE GENOMIC DNA]</scope>
    <source>
        <strain evidence="8">Shaxun</strain>
        <tissue evidence="8">Muscle</tissue>
    </source>
</reference>
<feature type="domain" description="Sushi" evidence="7">
    <location>
        <begin position="141"/>
        <end position="198"/>
    </location>
</feature>
<evidence type="ECO:0000256" key="4">
    <source>
        <dbReference type="ARBA" id="ARBA00023157"/>
    </source>
</evidence>
<dbReference type="CDD" id="cd00033">
    <property type="entry name" value="CCP"/>
    <property type="match status" value="3"/>
</dbReference>
<evidence type="ECO:0000256" key="5">
    <source>
        <dbReference type="ARBA" id="ARBA00023180"/>
    </source>
</evidence>